<evidence type="ECO:0000313" key="2">
    <source>
        <dbReference type="EMBL" id="RAR74093.1"/>
    </source>
</evidence>
<comment type="caution">
    <text evidence="2">The sequence shown here is derived from an EMBL/GenBank/DDBJ whole genome shotgun (WGS) entry which is preliminary data.</text>
</comment>
<dbReference type="InterPro" id="IPR025970">
    <property type="entry name" value="SusE"/>
</dbReference>
<reference evidence="2 3" key="1">
    <citation type="submission" date="2018-06" db="EMBL/GenBank/DDBJ databases">
        <title>Genomic Encyclopedia of Archaeal and Bacterial Type Strains, Phase II (KMG-II): from individual species to whole genera.</title>
        <authorList>
            <person name="Goeker M."/>
        </authorList>
    </citation>
    <scope>NUCLEOTIDE SEQUENCE [LARGE SCALE GENOMIC DNA]</scope>
    <source>
        <strain evidence="2 3">DSM 25663</strain>
    </source>
</reference>
<sequence>MKNIIKNVFLISIVLMGLNSCDKDMNNPNASNIANPNLISPSDGSTLVLNPNTYTATAMTVKWSSLDFGYDASVVYSLQIIKSSDSFDSDGVVPQVIGLGTYSENSNTTHQVDVSTTNLNLKLKALGANIGSVSSFKVRIFGKPAGQLDSSSNGLKAYTQTNIINSNVYDPIDEAAKLYVFGNFGAASSFADWDINTLGTSNSPIIYSSKNNGIYEGFVYMNNALPKFKFANPTDTELNIKGVGTAYTGTAVIGVNDSADPPIPFGNTSGAIGVSTPGTLAASTDVSTGNVISPPSPAAGSYFVKVNWTSNEYVILKRTMSVTGIATSNVAKALTYVTDPASPFYRMYVGENISLSAGSMYVQVKNLSSADGSKLERFGIDNTITTLINSDNSSAMIKNKLKFGAANFTVTIPGVYTIILDLRNSANYNLRAIKTN</sequence>
<dbReference type="Pfam" id="PF14292">
    <property type="entry name" value="SusE"/>
    <property type="match status" value="1"/>
</dbReference>
<dbReference type="RefSeq" id="WP_158527012.1">
    <property type="nucleotide sequence ID" value="NZ_QLSZ01000002.1"/>
</dbReference>
<dbReference type="AlphaFoldDB" id="A0A328YLV1"/>
<dbReference type="OrthoDB" id="975117at2"/>
<dbReference type="Proteomes" id="UP000248840">
    <property type="component" value="Unassembled WGS sequence"/>
</dbReference>
<accession>A0A328YLV1</accession>
<dbReference type="EMBL" id="QLSZ01000002">
    <property type="protein sequence ID" value="RAR74093.1"/>
    <property type="molecule type" value="Genomic_DNA"/>
</dbReference>
<keyword evidence="3" id="KW-1185">Reference proteome</keyword>
<organism evidence="2 3">
    <name type="scientific">Flavobacterium aciduliphilum</name>
    <dbReference type="NCBI Taxonomy" id="1101402"/>
    <lineage>
        <taxon>Bacteria</taxon>
        <taxon>Pseudomonadati</taxon>
        <taxon>Bacteroidota</taxon>
        <taxon>Flavobacteriia</taxon>
        <taxon>Flavobacteriales</taxon>
        <taxon>Flavobacteriaceae</taxon>
        <taxon>Flavobacterium</taxon>
    </lineage>
</organism>
<name>A0A328YLV1_9FLAO</name>
<proteinExistence type="predicted"/>
<protein>
    <submittedName>
        <fullName evidence="2">SusE-like outer membrane protein</fullName>
    </submittedName>
</protein>
<evidence type="ECO:0000313" key="3">
    <source>
        <dbReference type="Proteomes" id="UP000248840"/>
    </source>
</evidence>
<evidence type="ECO:0000259" key="1">
    <source>
        <dbReference type="Pfam" id="PF14292"/>
    </source>
</evidence>
<feature type="domain" description="SusE outer membrane protein" evidence="1">
    <location>
        <begin position="24"/>
        <end position="140"/>
    </location>
</feature>
<gene>
    <name evidence="2" type="ORF">CLV55_10220</name>
</gene>